<evidence type="ECO:0000313" key="1">
    <source>
        <dbReference type="EMBL" id="HJE38929.1"/>
    </source>
</evidence>
<comment type="caution">
    <text evidence="1">The sequence shown here is derived from an EMBL/GenBank/DDBJ whole genome shotgun (WGS) entry which is preliminary data.</text>
</comment>
<dbReference type="Pfam" id="PF11276">
    <property type="entry name" value="DUF3078"/>
    <property type="match status" value="1"/>
</dbReference>
<evidence type="ECO:0000313" key="2">
    <source>
        <dbReference type="Proteomes" id="UP000711407"/>
    </source>
</evidence>
<reference evidence="1" key="2">
    <citation type="submission" date="2021-09" db="EMBL/GenBank/DDBJ databases">
        <authorList>
            <person name="Gilroy R."/>
        </authorList>
    </citation>
    <scope>NUCLEOTIDE SEQUENCE</scope>
    <source>
        <strain evidence="1">4100</strain>
    </source>
</reference>
<name>A0A921E7Y7_9BACT</name>
<dbReference type="InterPro" id="IPR021428">
    <property type="entry name" value="DUF3078"/>
</dbReference>
<dbReference type="Proteomes" id="UP000711407">
    <property type="component" value="Unassembled WGS sequence"/>
</dbReference>
<protein>
    <submittedName>
        <fullName evidence="1">DUF3078 domain-containing protein</fullName>
    </submittedName>
</protein>
<dbReference type="EMBL" id="DYXT01000023">
    <property type="protein sequence ID" value="HJE38929.1"/>
    <property type="molecule type" value="Genomic_DNA"/>
</dbReference>
<sequence length="464" mass="52896">MQLTTTVTHKPDRKMRLCAVMLPILLWVFDGTAAARRLHTTPTPPVTVTDTIAADTMPAITFDDIVLPDSCPFRTYARIHPRDLREPIFSSYRIQPFPSEVLHAPVTRADSLLPVRGREWLDNALFVDSLVNALKQNYMIANPLLVRYNERMLPDPPKRYRAVIDPSRMQIVMMEELPTKSNDPTKVNVHVRPTHWLHSFNAALQMSQAYISPNWYQGGNNALSFIGNIAYGVKLNQKFHPNHLLEASVSYKLAMSSTPDDSLRNVQITEDIFQITAKGGIKAFDHWFYSLSLNFKTQLFNSYPINSNDLSASFLSPGELNLGLGMTYEYTSPSKKFNINASISPVSWNLKTVTNDGMDPASFGIDNGHRSQSQIGSSTEIKLGWQITRDISLQSRLFAFTQYDDSQLDWENTINFSINRFLSAMLYAHLRYDSTTPRIDDSNWHYWQFKEILSLGFSYKFSTI</sequence>
<proteinExistence type="predicted"/>
<reference evidence="1" key="1">
    <citation type="journal article" date="2021" name="PeerJ">
        <title>Extensive microbial diversity within the chicken gut microbiome revealed by metagenomics and culture.</title>
        <authorList>
            <person name="Gilroy R."/>
            <person name="Ravi A."/>
            <person name="Getino M."/>
            <person name="Pursley I."/>
            <person name="Horton D.L."/>
            <person name="Alikhan N.F."/>
            <person name="Baker D."/>
            <person name="Gharbi K."/>
            <person name="Hall N."/>
            <person name="Watson M."/>
            <person name="Adriaenssens E.M."/>
            <person name="Foster-Nyarko E."/>
            <person name="Jarju S."/>
            <person name="Secka A."/>
            <person name="Antonio M."/>
            <person name="Oren A."/>
            <person name="Chaudhuri R.R."/>
            <person name="La Ragione R."/>
            <person name="Hildebrand F."/>
            <person name="Pallen M.J."/>
        </authorList>
    </citation>
    <scope>NUCLEOTIDE SEQUENCE</scope>
    <source>
        <strain evidence="1">4100</strain>
    </source>
</reference>
<organism evidence="1 2">
    <name type="scientific">Candidatus Amulumruptor caecigallinarius</name>
    <dbReference type="NCBI Taxonomy" id="2109911"/>
    <lineage>
        <taxon>Bacteria</taxon>
        <taxon>Pseudomonadati</taxon>
        <taxon>Bacteroidota</taxon>
        <taxon>Bacteroidia</taxon>
        <taxon>Bacteroidales</taxon>
        <taxon>Muribaculaceae</taxon>
        <taxon>Candidatus Amulumruptor</taxon>
    </lineage>
</organism>
<dbReference type="AlphaFoldDB" id="A0A921E7Y7"/>
<accession>A0A921E7Y7</accession>
<gene>
    <name evidence="1" type="ORF">K8V47_04120</name>
</gene>